<keyword evidence="1" id="KW-0732">Signal</keyword>
<feature type="signal peptide" evidence="1">
    <location>
        <begin position="1"/>
        <end position="21"/>
    </location>
</feature>
<evidence type="ECO:0000313" key="3">
    <source>
        <dbReference type="Proteomes" id="UP000054321"/>
    </source>
</evidence>
<dbReference type="EMBL" id="KN832877">
    <property type="protein sequence ID" value="KIN00706.1"/>
    <property type="molecule type" value="Genomic_DNA"/>
</dbReference>
<reference evidence="3" key="2">
    <citation type="submission" date="2015-01" db="EMBL/GenBank/DDBJ databases">
        <title>Evolutionary Origins and Diversification of the Mycorrhizal Mutualists.</title>
        <authorList>
            <consortium name="DOE Joint Genome Institute"/>
            <consortium name="Mycorrhizal Genomics Consortium"/>
            <person name="Kohler A."/>
            <person name="Kuo A."/>
            <person name="Nagy L.G."/>
            <person name="Floudas D."/>
            <person name="Copeland A."/>
            <person name="Barry K.W."/>
            <person name="Cichocki N."/>
            <person name="Veneault-Fourrey C."/>
            <person name="LaButti K."/>
            <person name="Lindquist E.A."/>
            <person name="Lipzen A."/>
            <person name="Lundell T."/>
            <person name="Morin E."/>
            <person name="Murat C."/>
            <person name="Riley R."/>
            <person name="Ohm R."/>
            <person name="Sun H."/>
            <person name="Tunlid A."/>
            <person name="Henrissat B."/>
            <person name="Grigoriev I.V."/>
            <person name="Hibbett D.S."/>
            <person name="Martin F."/>
        </authorList>
    </citation>
    <scope>NUCLEOTIDE SEQUENCE [LARGE SCALE GENOMIC DNA]</scope>
    <source>
        <strain evidence="3">Zn</strain>
    </source>
</reference>
<name>A0A0C3GXC7_OIDMZ</name>
<dbReference type="HOGENOM" id="CLU_055668_0_0_1"/>
<organism evidence="2 3">
    <name type="scientific">Oidiodendron maius (strain Zn)</name>
    <dbReference type="NCBI Taxonomy" id="913774"/>
    <lineage>
        <taxon>Eukaryota</taxon>
        <taxon>Fungi</taxon>
        <taxon>Dikarya</taxon>
        <taxon>Ascomycota</taxon>
        <taxon>Pezizomycotina</taxon>
        <taxon>Leotiomycetes</taxon>
        <taxon>Leotiomycetes incertae sedis</taxon>
        <taxon>Myxotrichaceae</taxon>
        <taxon>Oidiodendron</taxon>
    </lineage>
</organism>
<dbReference type="OrthoDB" id="3643156at2759"/>
<gene>
    <name evidence="2" type="ORF">OIDMADRAFT_146091</name>
</gene>
<reference evidence="2 3" key="1">
    <citation type="submission" date="2014-04" db="EMBL/GenBank/DDBJ databases">
        <authorList>
            <consortium name="DOE Joint Genome Institute"/>
            <person name="Kuo A."/>
            <person name="Martino E."/>
            <person name="Perotto S."/>
            <person name="Kohler A."/>
            <person name="Nagy L.G."/>
            <person name="Floudas D."/>
            <person name="Copeland A."/>
            <person name="Barry K.W."/>
            <person name="Cichocki N."/>
            <person name="Veneault-Fourrey C."/>
            <person name="LaButti K."/>
            <person name="Lindquist E.A."/>
            <person name="Lipzen A."/>
            <person name="Lundell T."/>
            <person name="Morin E."/>
            <person name="Murat C."/>
            <person name="Sun H."/>
            <person name="Tunlid A."/>
            <person name="Henrissat B."/>
            <person name="Grigoriev I.V."/>
            <person name="Hibbett D.S."/>
            <person name="Martin F."/>
            <person name="Nordberg H.P."/>
            <person name="Cantor M.N."/>
            <person name="Hua S.X."/>
        </authorList>
    </citation>
    <scope>NUCLEOTIDE SEQUENCE [LARGE SCALE GENOMIC DNA]</scope>
    <source>
        <strain evidence="2 3">Zn</strain>
    </source>
</reference>
<dbReference type="InParanoid" id="A0A0C3GXC7"/>
<accession>A0A0C3GXC7</accession>
<evidence type="ECO:0000256" key="1">
    <source>
        <dbReference type="SAM" id="SignalP"/>
    </source>
</evidence>
<sequence length="353" mass="39270">MNSLSLVAWLACLWGITPTHAFLGVPGAQQPLILATSTPTTNYSVGFSLASSYGSAAVIIDNALAEKETRTWVVYGDDEYQAVMARLSLESSRHLAPPYGDMDEYFKDIPRVMARRTRKKAGLPASHDVGVLSGVIRELRSQIESDLGITISDATLTTTHLEALYQDDVEDICEYAKLKYIIPKAMFHPILWEASSAYAGYGFGLCKHWRNDTRCQEELFPSTHVLAVHYSRTALTSTLATIRTAIGALEPLSMRMVSFELGWDARKKYASEQEYWRNVKAAIVQRMVETPAMEKPKSIVLTGDMVDGEFRKALEEAVMEHMGRVPPVFAQDALVVAAKGAAEFRRRGQAKWQ</sequence>
<evidence type="ECO:0000313" key="2">
    <source>
        <dbReference type="EMBL" id="KIN00706.1"/>
    </source>
</evidence>
<dbReference type="Proteomes" id="UP000054321">
    <property type="component" value="Unassembled WGS sequence"/>
</dbReference>
<dbReference type="AlphaFoldDB" id="A0A0C3GXC7"/>
<proteinExistence type="predicted"/>
<keyword evidence="3" id="KW-1185">Reference proteome</keyword>
<feature type="chain" id="PRO_5002177943" evidence="1">
    <location>
        <begin position="22"/>
        <end position="353"/>
    </location>
</feature>
<protein>
    <submittedName>
        <fullName evidence="2">Uncharacterized protein</fullName>
    </submittedName>
</protein>